<evidence type="ECO:0000259" key="1">
    <source>
        <dbReference type="Pfam" id="PF14279"/>
    </source>
</evidence>
<name>A0A1P8KAD6_9BURK</name>
<dbReference type="EMBL" id="CP019239">
    <property type="protein sequence ID" value="APW42935.1"/>
    <property type="molecule type" value="Genomic_DNA"/>
</dbReference>
<dbReference type="RefSeq" id="WP_076069563.1">
    <property type="nucleotide sequence ID" value="NZ_CP019239.1"/>
</dbReference>
<organism evidence="2 3">
    <name type="scientific">Rhodoferax saidenbachensis</name>
    <dbReference type="NCBI Taxonomy" id="1484693"/>
    <lineage>
        <taxon>Bacteria</taxon>
        <taxon>Pseudomonadati</taxon>
        <taxon>Pseudomonadota</taxon>
        <taxon>Betaproteobacteria</taxon>
        <taxon>Burkholderiales</taxon>
        <taxon>Comamonadaceae</taxon>
        <taxon>Rhodoferax</taxon>
    </lineage>
</organism>
<dbReference type="STRING" id="1484693.RS694_10580"/>
<sequence length="245" mass="27234">MKINEVCCIFCGSKGPSSAISHIVPESLGGPHSPIATQGITCNKCNQYFGQKVEQPALRSFPYSAYRLFSSVPSKKGRPFEMPVWQGTVQGTGMPGQFFIRPATDAIRETLQKNKTGQLRILAEVSEPLAVCRMLIKIGLEQIASNAYEMAVSDRLHAAREFCRRPKHGDRWWFLLFADPIIMQSRLSKPEEDFCQIEVTEQQGQLCAILRLAGILTIVPLESNLLPPSDLGEKLPKCRAIWAAS</sequence>
<evidence type="ECO:0000313" key="2">
    <source>
        <dbReference type="EMBL" id="APW42935.1"/>
    </source>
</evidence>
<gene>
    <name evidence="2" type="ORF">RS694_10580</name>
</gene>
<evidence type="ECO:0000313" key="3">
    <source>
        <dbReference type="Proteomes" id="UP000186110"/>
    </source>
</evidence>
<dbReference type="KEGG" id="rsb:RS694_10580"/>
<protein>
    <recommendedName>
        <fullName evidence="1">HNH endonuclease 5 domain-containing protein</fullName>
    </recommendedName>
</protein>
<dbReference type="Pfam" id="PF14279">
    <property type="entry name" value="HNH_5"/>
    <property type="match status" value="1"/>
</dbReference>
<accession>A0A1P8KAD6</accession>
<dbReference type="AlphaFoldDB" id="A0A1P8KAD6"/>
<proteinExistence type="predicted"/>
<reference evidence="2 3" key="1">
    <citation type="submission" date="2017-01" db="EMBL/GenBank/DDBJ databases">
        <authorList>
            <person name="Mah S.A."/>
            <person name="Swanson W.J."/>
            <person name="Moy G.W."/>
            <person name="Vacquier V.D."/>
        </authorList>
    </citation>
    <scope>NUCLEOTIDE SEQUENCE [LARGE SCALE GENOMIC DNA]</scope>
    <source>
        <strain evidence="2 3">DSM 22694</strain>
    </source>
</reference>
<dbReference type="InterPro" id="IPR029471">
    <property type="entry name" value="HNH_5"/>
</dbReference>
<dbReference type="Proteomes" id="UP000186110">
    <property type="component" value="Chromosome"/>
</dbReference>
<feature type="domain" description="HNH endonuclease 5" evidence="1">
    <location>
        <begin position="8"/>
        <end position="61"/>
    </location>
</feature>
<keyword evidence="3" id="KW-1185">Reference proteome</keyword>